<dbReference type="SUPFAM" id="SSF54768">
    <property type="entry name" value="dsRNA-binding domain-like"/>
    <property type="match status" value="1"/>
</dbReference>
<evidence type="ECO:0000256" key="2">
    <source>
        <dbReference type="SAM" id="MobiDB-lite"/>
    </source>
</evidence>
<dbReference type="PROSITE" id="PS00517">
    <property type="entry name" value="RNASE_3_1"/>
    <property type="match status" value="1"/>
</dbReference>
<comment type="caution">
    <text evidence="4">The sequence shown here is derived from an EMBL/GenBank/DDBJ whole genome shotgun (WGS) entry which is preliminary data.</text>
</comment>
<dbReference type="PANTHER" id="PTHR11207">
    <property type="entry name" value="RIBONUCLEASE III"/>
    <property type="match status" value="1"/>
</dbReference>
<feature type="region of interest" description="Disordered" evidence="2">
    <location>
        <begin position="189"/>
        <end position="208"/>
    </location>
</feature>
<sequence length="208" mass="23400">MTYDRLEFLGDAYIEVVATRLIWGSYASLPAGRMSQIRELLVKNDTLHEYAIVADVFEAYVAAIVLSDPVGGFAAAEDWLVQLWQEKLKDVRAGAPNLRAKEELARRVMARGVRLEYRDEAPMEQLKGGMQTYFIGVYLHGWGWERLCLGSGTGLSKVAAGNEAAARALENVGVMERITEKRTRFLEEQRLEREKAEMGKESAEKVLD</sequence>
<dbReference type="Gene3D" id="3.30.160.20">
    <property type="match status" value="1"/>
</dbReference>
<dbReference type="PANTHER" id="PTHR11207:SF0">
    <property type="entry name" value="RIBONUCLEASE 3"/>
    <property type="match status" value="1"/>
</dbReference>
<dbReference type="CDD" id="cd00593">
    <property type="entry name" value="RIBOc"/>
    <property type="match status" value="1"/>
</dbReference>
<dbReference type="InterPro" id="IPR036389">
    <property type="entry name" value="RNase_III_sf"/>
</dbReference>
<dbReference type="Proteomes" id="UP001172684">
    <property type="component" value="Unassembled WGS sequence"/>
</dbReference>
<protein>
    <recommendedName>
        <fullName evidence="3">RNase III domain-containing protein</fullName>
    </recommendedName>
</protein>
<proteinExistence type="predicted"/>
<dbReference type="PROSITE" id="PS50142">
    <property type="entry name" value="RNASE_3_2"/>
    <property type="match status" value="1"/>
</dbReference>
<feature type="domain" description="RNase III" evidence="3">
    <location>
        <begin position="1"/>
        <end position="51"/>
    </location>
</feature>
<evidence type="ECO:0000259" key="3">
    <source>
        <dbReference type="PROSITE" id="PS50142"/>
    </source>
</evidence>
<dbReference type="EMBL" id="JAPDRL010000001">
    <property type="protein sequence ID" value="KAJ9669858.1"/>
    <property type="molecule type" value="Genomic_DNA"/>
</dbReference>
<name>A0ABQ9P708_9PEZI</name>
<evidence type="ECO:0000313" key="5">
    <source>
        <dbReference type="Proteomes" id="UP001172684"/>
    </source>
</evidence>
<gene>
    <name evidence="4" type="ORF">H2201_000244</name>
</gene>
<dbReference type="Pfam" id="PF00636">
    <property type="entry name" value="Ribonuclease_3"/>
    <property type="match status" value="1"/>
</dbReference>
<keyword evidence="5" id="KW-1185">Reference proteome</keyword>
<evidence type="ECO:0000313" key="4">
    <source>
        <dbReference type="EMBL" id="KAJ9669858.1"/>
    </source>
</evidence>
<evidence type="ECO:0000256" key="1">
    <source>
        <dbReference type="ARBA" id="ARBA00022884"/>
    </source>
</evidence>
<accession>A0ABQ9P708</accession>
<dbReference type="SUPFAM" id="SSF69065">
    <property type="entry name" value="RNase III domain-like"/>
    <property type="match status" value="1"/>
</dbReference>
<dbReference type="InterPro" id="IPR000999">
    <property type="entry name" value="RNase_III_dom"/>
</dbReference>
<organism evidence="4 5">
    <name type="scientific">Coniosporium apollinis</name>
    <dbReference type="NCBI Taxonomy" id="61459"/>
    <lineage>
        <taxon>Eukaryota</taxon>
        <taxon>Fungi</taxon>
        <taxon>Dikarya</taxon>
        <taxon>Ascomycota</taxon>
        <taxon>Pezizomycotina</taxon>
        <taxon>Dothideomycetes</taxon>
        <taxon>Dothideomycetes incertae sedis</taxon>
        <taxon>Coniosporium</taxon>
    </lineage>
</organism>
<dbReference type="Gene3D" id="1.10.1520.10">
    <property type="entry name" value="Ribonuclease III domain"/>
    <property type="match status" value="2"/>
</dbReference>
<keyword evidence="1" id="KW-0694">RNA-binding</keyword>
<reference evidence="4" key="1">
    <citation type="submission" date="2022-10" db="EMBL/GenBank/DDBJ databases">
        <title>Culturing micro-colonial fungi from biological soil crusts in the Mojave desert and describing Neophaeococcomyces mojavensis, and introducing the new genera and species Taxawa tesnikishii.</title>
        <authorList>
            <person name="Kurbessoian T."/>
            <person name="Stajich J.E."/>
        </authorList>
    </citation>
    <scope>NUCLEOTIDE SEQUENCE</scope>
    <source>
        <strain evidence="4">TK_1</strain>
    </source>
</reference>